<evidence type="ECO:0000256" key="2">
    <source>
        <dbReference type="SAM" id="MobiDB-lite"/>
    </source>
</evidence>
<gene>
    <name evidence="3" type="primary">mksF</name>
    <name evidence="3" type="ORF">ACFOMF_01915</name>
</gene>
<comment type="caution">
    <text evidence="3">The sequence shown here is derived from an EMBL/GenBank/DDBJ whole genome shotgun (WGS) entry which is preliminary data.</text>
</comment>
<reference evidence="4" key="1">
    <citation type="journal article" date="2019" name="Int. J. Syst. Evol. Microbiol.">
        <title>The Global Catalogue of Microorganisms (GCM) 10K type strain sequencing project: providing services to taxonomists for standard genome sequencing and annotation.</title>
        <authorList>
            <consortium name="The Broad Institute Genomics Platform"/>
            <consortium name="The Broad Institute Genome Sequencing Center for Infectious Disease"/>
            <person name="Wu L."/>
            <person name="Ma J."/>
        </authorList>
    </citation>
    <scope>NUCLEOTIDE SEQUENCE [LARGE SCALE GENOMIC DNA]</scope>
    <source>
        <strain evidence="4">KCTC 42447</strain>
    </source>
</reference>
<feature type="coiled-coil region" evidence="1">
    <location>
        <begin position="700"/>
        <end position="727"/>
    </location>
</feature>
<dbReference type="Proteomes" id="UP001595630">
    <property type="component" value="Unassembled WGS sequence"/>
</dbReference>
<evidence type="ECO:0000256" key="1">
    <source>
        <dbReference type="SAM" id="Coils"/>
    </source>
</evidence>
<name>A0ABV7T238_9GAMM</name>
<accession>A0ABV7T238</accession>
<feature type="coiled-coil region" evidence="1">
    <location>
        <begin position="373"/>
        <end position="400"/>
    </location>
</feature>
<organism evidence="3 4">
    <name type="scientific">Stutzerimonas tarimensis</name>
    <dbReference type="NCBI Taxonomy" id="1507735"/>
    <lineage>
        <taxon>Bacteria</taxon>
        <taxon>Pseudomonadati</taxon>
        <taxon>Pseudomonadota</taxon>
        <taxon>Gammaproteobacteria</taxon>
        <taxon>Pseudomonadales</taxon>
        <taxon>Pseudomonadaceae</taxon>
        <taxon>Stutzerimonas</taxon>
    </lineage>
</organism>
<feature type="coiled-coil region" evidence="1">
    <location>
        <begin position="542"/>
        <end position="601"/>
    </location>
</feature>
<proteinExistence type="predicted"/>
<dbReference type="InterPro" id="IPR047714">
    <property type="entry name" value="MksF_put-like"/>
</dbReference>
<dbReference type="NCBIfam" id="NF040859">
    <property type="entry name" value="condensinMksF"/>
    <property type="match status" value="1"/>
</dbReference>
<dbReference type="EMBL" id="JBHRXZ010000003">
    <property type="protein sequence ID" value="MFC3606543.1"/>
    <property type="molecule type" value="Genomic_DNA"/>
</dbReference>
<feature type="coiled-coil region" evidence="1">
    <location>
        <begin position="286"/>
        <end position="320"/>
    </location>
</feature>
<evidence type="ECO:0000313" key="3">
    <source>
        <dbReference type="EMBL" id="MFC3606543.1"/>
    </source>
</evidence>
<feature type="coiled-coil region" evidence="1">
    <location>
        <begin position="485"/>
        <end position="512"/>
    </location>
</feature>
<sequence length="952" mass="106993">MTRERYGIRRFALLNTAGYSLGLFPLETPLSVYGANNLGKSASINALQFPILARMSDMSFGKYSLEQSRRFYFASDTSYILVELALAHGPHVIGVAGRGPGGGFGHQFFAYRGKLDLDHYQRGGSCLRQRELFANLERQGIKAHEVKPEELRRLLMGGHTAIPLDLTLIPLRSTSEQSLKTFRALFINLLHMREITAAKLKQLFLDAFEHSLRSGSVDYIAATEEAFRDVRRMEQDYQALVAAGPLIEALASGVAQRDLLRGKLHRLSPLLDALLGAWQDYAGARREELVIQAEHYRREQDGLQQEQRSSTSELMRLEREISETQRWLGELAVLKNRFALVDDVQVLEQQLLAAKDVHDELAGALAQSRQFSSGDLDERVRDLEQRLKSVKQQLDHADNNSYSRLREAFSQQDVDRLMRLFNGQLFSLPLVDKSGEKGIQAEGDNWVGAVEAVLSRFKGDRFEVPGLSVDLSGIEPPEPQALADRTALLDQKDRLDRELKQLKAQQAVTADRAASKTQAEAFYRQVLDAQKALEDFRRCQTLAAQEAARLEQLAEAEAAQDELKRASDAFTERVQQISAKLQLVGRQLADLEAKERTLEDALRRRQLLPASLPFGTPCMDPMDDSLDNLLPLLNDYQDTWQALQRMDGQIEALYAQVRLKGVAKFDNEDDPERRAQLLVNAYAHRQDEALTLAKARRAAVTDIARTLRNIRNDYDSLEHQLAMFNREINKRQVSNLQSFRIALSPNREALKHIDQIIHSAGQYEQGETLSVFDFGQSDDRDARNEQAKEYLARLVAANNNQLGLRDLFELAFELTKVGGQPVIHTDIDGAASNGTTMTIKALTNMYLLLHLMDREQAGRIRLPYYLDEAADIDERNQQALIETSLQLGFVPILASVKPQVSAEVAIDLEGGSGPDGIYIDEADWKFIRRRQAPAEPGSGEQHSEPAVTPVMS</sequence>
<keyword evidence="4" id="KW-1185">Reference proteome</keyword>
<protein>
    <submittedName>
        <fullName evidence="3">Mks condensin complex protein MksF</fullName>
    </submittedName>
</protein>
<feature type="region of interest" description="Disordered" evidence="2">
    <location>
        <begin position="931"/>
        <end position="952"/>
    </location>
</feature>
<dbReference type="RefSeq" id="WP_386360679.1">
    <property type="nucleotide sequence ID" value="NZ_JBHRXZ010000003.1"/>
</dbReference>
<evidence type="ECO:0000313" key="4">
    <source>
        <dbReference type="Proteomes" id="UP001595630"/>
    </source>
</evidence>
<keyword evidence="1" id="KW-0175">Coiled coil</keyword>